<dbReference type="CDD" id="cd01992">
    <property type="entry name" value="TilS_N"/>
    <property type="match status" value="1"/>
</dbReference>
<dbReference type="SMART" id="SM00977">
    <property type="entry name" value="TilS_C"/>
    <property type="match status" value="1"/>
</dbReference>
<dbReference type="NCBIfam" id="TIGR02433">
    <property type="entry name" value="lysidine_TilS_C"/>
    <property type="match status" value="1"/>
</dbReference>
<keyword evidence="2 8" id="KW-0963">Cytoplasm</keyword>
<comment type="catalytic activity">
    <reaction evidence="7 8">
        <text>cytidine(34) in tRNA(Ile2) + L-lysine + ATP = lysidine(34) in tRNA(Ile2) + AMP + diphosphate + H(+)</text>
        <dbReference type="Rhea" id="RHEA:43744"/>
        <dbReference type="Rhea" id="RHEA-COMP:10625"/>
        <dbReference type="Rhea" id="RHEA-COMP:10670"/>
        <dbReference type="ChEBI" id="CHEBI:15378"/>
        <dbReference type="ChEBI" id="CHEBI:30616"/>
        <dbReference type="ChEBI" id="CHEBI:32551"/>
        <dbReference type="ChEBI" id="CHEBI:33019"/>
        <dbReference type="ChEBI" id="CHEBI:82748"/>
        <dbReference type="ChEBI" id="CHEBI:83665"/>
        <dbReference type="ChEBI" id="CHEBI:456215"/>
        <dbReference type="EC" id="6.3.4.19"/>
    </reaction>
</comment>
<dbReference type="EC" id="6.3.4.19" evidence="8"/>
<dbReference type="GO" id="GO:0032267">
    <property type="term" value="F:tRNA(Ile)-lysidine synthase activity"/>
    <property type="evidence" value="ECO:0007669"/>
    <property type="project" value="UniProtKB-EC"/>
</dbReference>
<reference evidence="10 11" key="1">
    <citation type="submission" date="2021-01" db="EMBL/GenBank/DDBJ databases">
        <title>Chryseolinea sp. Jin1 Genome sequencing and assembly.</title>
        <authorList>
            <person name="Kim I."/>
        </authorList>
    </citation>
    <scope>NUCLEOTIDE SEQUENCE [LARGE SCALE GENOMIC DNA]</scope>
    <source>
        <strain evidence="10 11">Jin1</strain>
    </source>
</reference>
<dbReference type="NCBIfam" id="TIGR02432">
    <property type="entry name" value="lysidine_TilS_N"/>
    <property type="match status" value="1"/>
</dbReference>
<evidence type="ECO:0000256" key="3">
    <source>
        <dbReference type="ARBA" id="ARBA00022598"/>
    </source>
</evidence>
<dbReference type="SUPFAM" id="SSF56037">
    <property type="entry name" value="PheT/TilS domain"/>
    <property type="match status" value="1"/>
</dbReference>
<dbReference type="PANTHER" id="PTHR43033">
    <property type="entry name" value="TRNA(ILE)-LYSIDINE SYNTHASE-RELATED"/>
    <property type="match status" value="1"/>
</dbReference>
<dbReference type="InterPro" id="IPR012094">
    <property type="entry name" value="tRNA_Ile_lys_synt"/>
</dbReference>
<evidence type="ECO:0000256" key="5">
    <source>
        <dbReference type="ARBA" id="ARBA00022741"/>
    </source>
</evidence>
<dbReference type="InterPro" id="IPR012795">
    <property type="entry name" value="tRNA_Ile_lys_synt_N"/>
</dbReference>
<keyword evidence="4 8" id="KW-0819">tRNA processing</keyword>
<dbReference type="EMBL" id="JAERRB010000001">
    <property type="protein sequence ID" value="MBL0739915.1"/>
    <property type="molecule type" value="Genomic_DNA"/>
</dbReference>
<evidence type="ECO:0000256" key="4">
    <source>
        <dbReference type="ARBA" id="ARBA00022694"/>
    </source>
</evidence>
<comment type="subcellular location">
    <subcellularLocation>
        <location evidence="1 8">Cytoplasm</location>
    </subcellularLocation>
</comment>
<dbReference type="HAMAP" id="MF_01161">
    <property type="entry name" value="tRNA_Ile_lys_synt"/>
    <property type="match status" value="1"/>
</dbReference>
<comment type="similarity">
    <text evidence="8">Belongs to the tRNA(Ile)-lysidine synthase family.</text>
</comment>
<dbReference type="InterPro" id="IPR011063">
    <property type="entry name" value="TilS/TtcA_N"/>
</dbReference>
<keyword evidence="11" id="KW-1185">Reference proteome</keyword>
<feature type="binding site" evidence="8">
    <location>
        <begin position="26"/>
        <end position="31"/>
    </location>
    <ligand>
        <name>ATP</name>
        <dbReference type="ChEBI" id="CHEBI:30616"/>
    </ligand>
</feature>
<sequence length="440" mass="49776">MQEQFLNHIARFDLCTPGDTLLLAVSGGVDSMAMLHLFHAAGYNLGVAHCNFQLRGKASDGDEAFVHDACTALNIPVFVRRFDTEAYAWENGLSTQMAARELRYAWFEEIRTTHHYAYLATGHHFDDSMETILLNITRGASTEGMAGIPVKNGTIIRPLLFATRAQVEKYAADKKLSWREDESNLTDDYQRNFIRHQIIPLLKELNPSLETTWQAGIEKIQGELAVLHEAFALWGKKYITQAGDKITLTKQGLQAHPQAQSLLWRFVKTFGFNFEQAKEVVQALRGQPGKKFLSATHLLVIDRDVLIITPHQHHWHDVTVAHDTTESTLGPWHLRIEPCAPNERGTSGTEAVLDASLLRYPLLWRKWKPGDAFHPLGMDHKKKLSDFFIDKKLSIADKESATVLESHGHIVWVAGHRIDDRFKVTEATKQTLKFVLTTQA</sequence>
<evidence type="ECO:0000256" key="6">
    <source>
        <dbReference type="ARBA" id="ARBA00022840"/>
    </source>
</evidence>
<proteinExistence type="inferred from homology"/>
<dbReference type="Proteomes" id="UP000613030">
    <property type="component" value="Unassembled WGS sequence"/>
</dbReference>
<dbReference type="InterPro" id="IPR014729">
    <property type="entry name" value="Rossmann-like_a/b/a_fold"/>
</dbReference>
<organism evidence="10 11">
    <name type="scientific">Chryseolinea lacunae</name>
    <dbReference type="NCBI Taxonomy" id="2801331"/>
    <lineage>
        <taxon>Bacteria</taxon>
        <taxon>Pseudomonadati</taxon>
        <taxon>Bacteroidota</taxon>
        <taxon>Cytophagia</taxon>
        <taxon>Cytophagales</taxon>
        <taxon>Fulvivirgaceae</taxon>
        <taxon>Chryseolinea</taxon>
    </lineage>
</organism>
<evidence type="ECO:0000256" key="2">
    <source>
        <dbReference type="ARBA" id="ARBA00022490"/>
    </source>
</evidence>
<dbReference type="InterPro" id="IPR012796">
    <property type="entry name" value="Lysidine-tRNA-synth_C"/>
</dbReference>
<evidence type="ECO:0000313" key="11">
    <source>
        <dbReference type="Proteomes" id="UP000613030"/>
    </source>
</evidence>
<dbReference type="Pfam" id="PF11734">
    <property type="entry name" value="TilS_C"/>
    <property type="match status" value="1"/>
</dbReference>
<keyword evidence="3 8" id="KW-0436">Ligase</keyword>
<dbReference type="PANTHER" id="PTHR43033:SF1">
    <property type="entry name" value="TRNA(ILE)-LYSIDINE SYNTHASE-RELATED"/>
    <property type="match status" value="1"/>
</dbReference>
<evidence type="ECO:0000256" key="7">
    <source>
        <dbReference type="ARBA" id="ARBA00048539"/>
    </source>
</evidence>
<evidence type="ECO:0000256" key="1">
    <source>
        <dbReference type="ARBA" id="ARBA00004496"/>
    </source>
</evidence>
<dbReference type="Pfam" id="PF01171">
    <property type="entry name" value="ATP_bind_3"/>
    <property type="match status" value="1"/>
</dbReference>
<gene>
    <name evidence="8 10" type="primary">tilS</name>
    <name evidence="10" type="ORF">JI741_01735</name>
</gene>
<keyword evidence="5 8" id="KW-0547">Nucleotide-binding</keyword>
<feature type="domain" description="Lysidine-tRNA(Ile) synthetase C-terminal" evidence="9">
    <location>
        <begin position="362"/>
        <end position="434"/>
    </location>
</feature>
<evidence type="ECO:0000313" key="10">
    <source>
        <dbReference type="EMBL" id="MBL0739915.1"/>
    </source>
</evidence>
<comment type="caution">
    <text evidence="10">The sequence shown here is derived from an EMBL/GenBank/DDBJ whole genome shotgun (WGS) entry which is preliminary data.</text>
</comment>
<keyword evidence="6 8" id="KW-0067">ATP-binding</keyword>
<dbReference type="SUPFAM" id="SSF52402">
    <property type="entry name" value="Adenine nucleotide alpha hydrolases-like"/>
    <property type="match status" value="1"/>
</dbReference>
<protein>
    <recommendedName>
        <fullName evidence="8">tRNA(Ile)-lysidine synthase</fullName>
        <ecNumber evidence="8">6.3.4.19</ecNumber>
    </recommendedName>
    <alternativeName>
        <fullName evidence="8">tRNA(Ile)-2-lysyl-cytidine synthase</fullName>
    </alternativeName>
    <alternativeName>
        <fullName evidence="8">tRNA(Ile)-lysidine synthetase</fullName>
    </alternativeName>
</protein>
<evidence type="ECO:0000256" key="8">
    <source>
        <dbReference type="HAMAP-Rule" id="MF_01161"/>
    </source>
</evidence>
<accession>A0ABS1KKD8</accession>
<comment type="function">
    <text evidence="8">Ligates lysine onto the cytidine present at position 34 of the AUA codon-specific tRNA(Ile) that contains the anticodon CAU, in an ATP-dependent manner. Cytidine is converted to lysidine, thus changing the amino acid specificity of the tRNA from methionine to isoleucine.</text>
</comment>
<name>A0ABS1KKD8_9BACT</name>
<dbReference type="Gene3D" id="3.40.50.620">
    <property type="entry name" value="HUPs"/>
    <property type="match status" value="1"/>
</dbReference>
<dbReference type="RefSeq" id="WP_202006876.1">
    <property type="nucleotide sequence ID" value="NZ_JAERRB010000001.1"/>
</dbReference>
<evidence type="ECO:0000259" key="9">
    <source>
        <dbReference type="SMART" id="SM00977"/>
    </source>
</evidence>
<comment type="domain">
    <text evidence="8">The N-terminal region contains the highly conserved SGGXDS motif, predicted to be a P-loop motif involved in ATP binding.</text>
</comment>